<dbReference type="EMBL" id="JAJGAK010000001">
    <property type="protein sequence ID" value="MCC8362082.1"/>
    <property type="molecule type" value="Genomic_DNA"/>
</dbReference>
<keyword evidence="1" id="KW-0732">Signal</keyword>
<evidence type="ECO:0000313" key="2">
    <source>
        <dbReference type="EMBL" id="MCC8362082.1"/>
    </source>
</evidence>
<accession>A0ABS8JEQ6</accession>
<name>A0ABS8JEQ6_9GAMM</name>
<feature type="chain" id="PRO_5046583979" evidence="1">
    <location>
        <begin position="28"/>
        <end position="455"/>
    </location>
</feature>
<keyword evidence="3" id="KW-1185">Reference proteome</keyword>
<dbReference type="RefSeq" id="WP_230525710.1">
    <property type="nucleotide sequence ID" value="NZ_JAJGAK010000001.1"/>
</dbReference>
<gene>
    <name evidence="2" type="ORF">LK996_03190</name>
</gene>
<comment type="caution">
    <text evidence="2">The sequence shown here is derived from an EMBL/GenBank/DDBJ whole genome shotgun (WGS) entry which is preliminary data.</text>
</comment>
<protein>
    <submittedName>
        <fullName evidence="2">Uncharacterized protein</fullName>
    </submittedName>
</protein>
<reference evidence="2" key="1">
    <citation type="submission" date="2021-10" db="EMBL/GenBank/DDBJ databases">
        <authorList>
            <person name="Lyu M."/>
            <person name="Wang X."/>
            <person name="Meng X."/>
            <person name="Xu K."/>
        </authorList>
    </citation>
    <scope>NUCLEOTIDE SEQUENCE</scope>
    <source>
        <strain evidence="2">A6</strain>
    </source>
</reference>
<dbReference type="Gene3D" id="2.60.40.10">
    <property type="entry name" value="Immunoglobulins"/>
    <property type="match status" value="1"/>
</dbReference>
<dbReference type="InterPro" id="IPR013783">
    <property type="entry name" value="Ig-like_fold"/>
</dbReference>
<evidence type="ECO:0000313" key="3">
    <source>
        <dbReference type="Proteomes" id="UP001165293"/>
    </source>
</evidence>
<evidence type="ECO:0000256" key="1">
    <source>
        <dbReference type="SAM" id="SignalP"/>
    </source>
</evidence>
<dbReference type="Proteomes" id="UP001165293">
    <property type="component" value="Unassembled WGS sequence"/>
</dbReference>
<dbReference type="SUPFAM" id="SSF117074">
    <property type="entry name" value="Hypothetical protein PA1324"/>
    <property type="match status" value="1"/>
</dbReference>
<proteinExistence type="predicted"/>
<organism evidence="2 3">
    <name type="scientific">Noviluteimonas lactosilytica</name>
    <dbReference type="NCBI Taxonomy" id="2888523"/>
    <lineage>
        <taxon>Bacteria</taxon>
        <taxon>Pseudomonadati</taxon>
        <taxon>Pseudomonadota</taxon>
        <taxon>Gammaproteobacteria</taxon>
        <taxon>Lysobacterales</taxon>
        <taxon>Lysobacteraceae</taxon>
        <taxon>Noviluteimonas</taxon>
    </lineage>
</organism>
<feature type="signal peptide" evidence="1">
    <location>
        <begin position="1"/>
        <end position="27"/>
    </location>
</feature>
<sequence length="455" mass="47543">MSNNALPRALAAAFVACALSSVSPANAEAINGAIYTSTLDGTTVNANQYDAKSDVYLNGGPANAPGCNGGDLDAGDYYFQVTDPSGAQRLSSDEVEDRKVRVAGGVISENLGTHPVGGVGPCGSLAIQVIPFDDTPNGGGVYKLWITRVSDYVATCTDLGLDLVSCQERGFVGGNIKTDNFKVKDVVPPPPLGKIKALKFYDANANGAYDDGEVFLQGWEMNLISFSQAVDSTQFTGVDGWTVFDDLVPANDYYVAEGLPLETNWHHSATLFAGHDGSPINPGGPLTVVAGQTTNIAFGNYCTIPSGGHTLGFWSNKNGQAQLNDGGSMASEFAILAALNLRNANGSAFDPTAYAGFRTWLLNGTATNMAYMLSVQLAAMRLNVEAGFVSGSAYYVPYGGTVSQLIDDANALLGADGVTLAGDPNRAAQERVKNYLDELNNGAGVLSPTPCAYTF</sequence>